<evidence type="ECO:0000259" key="4">
    <source>
        <dbReference type="PROSITE" id="PS50097"/>
    </source>
</evidence>
<comment type="caution">
    <text evidence="5">The sequence shown here is derived from an EMBL/GenBank/DDBJ whole genome shotgun (WGS) entry which is preliminary data.</text>
</comment>
<dbReference type="PANTHER" id="PTHR45632">
    <property type="entry name" value="LD33804P"/>
    <property type="match status" value="1"/>
</dbReference>
<evidence type="ECO:0000313" key="6">
    <source>
        <dbReference type="Proteomes" id="UP000827092"/>
    </source>
</evidence>
<dbReference type="Gene3D" id="3.30.710.10">
    <property type="entry name" value="Potassium Channel Kv1.1, Chain A"/>
    <property type="match status" value="1"/>
</dbReference>
<keyword evidence="1" id="KW-0880">Kelch repeat</keyword>
<dbReference type="Pfam" id="PF07707">
    <property type="entry name" value="BACK"/>
    <property type="match status" value="1"/>
</dbReference>
<keyword evidence="6" id="KW-1185">Reference proteome</keyword>
<organism evidence="5 6">
    <name type="scientific">Oedothorax gibbosus</name>
    <dbReference type="NCBI Taxonomy" id="931172"/>
    <lineage>
        <taxon>Eukaryota</taxon>
        <taxon>Metazoa</taxon>
        <taxon>Ecdysozoa</taxon>
        <taxon>Arthropoda</taxon>
        <taxon>Chelicerata</taxon>
        <taxon>Arachnida</taxon>
        <taxon>Araneae</taxon>
        <taxon>Araneomorphae</taxon>
        <taxon>Entelegynae</taxon>
        <taxon>Araneoidea</taxon>
        <taxon>Linyphiidae</taxon>
        <taxon>Erigoninae</taxon>
        <taxon>Oedothorax</taxon>
    </lineage>
</organism>
<accession>A0AAV6TN70</accession>
<dbReference type="EMBL" id="JAFNEN010001974">
    <property type="protein sequence ID" value="KAG8173212.1"/>
    <property type="molecule type" value="Genomic_DNA"/>
</dbReference>
<dbReference type="SMART" id="SM00225">
    <property type="entry name" value="BTB"/>
    <property type="match status" value="1"/>
</dbReference>
<feature type="domain" description="BTB" evidence="4">
    <location>
        <begin position="127"/>
        <end position="194"/>
    </location>
</feature>
<feature type="region of interest" description="Disordered" evidence="3">
    <location>
        <begin position="51"/>
        <end position="105"/>
    </location>
</feature>
<gene>
    <name evidence="5" type="ORF">JTE90_000016</name>
</gene>
<dbReference type="Proteomes" id="UP000827092">
    <property type="component" value="Unassembled WGS sequence"/>
</dbReference>
<evidence type="ECO:0000256" key="3">
    <source>
        <dbReference type="SAM" id="MobiDB-lite"/>
    </source>
</evidence>
<dbReference type="InterPro" id="IPR011705">
    <property type="entry name" value="BACK"/>
</dbReference>
<dbReference type="Pfam" id="PF00651">
    <property type="entry name" value="BTB"/>
    <property type="match status" value="1"/>
</dbReference>
<name>A0AAV6TN70_9ARAC</name>
<dbReference type="Gene3D" id="1.25.40.420">
    <property type="match status" value="1"/>
</dbReference>
<feature type="compositionally biased region" description="Basic and acidic residues" evidence="3">
    <location>
        <begin position="89"/>
        <end position="105"/>
    </location>
</feature>
<dbReference type="InterPro" id="IPR011333">
    <property type="entry name" value="SKP1/BTB/POZ_sf"/>
</dbReference>
<keyword evidence="2" id="KW-0677">Repeat</keyword>
<proteinExistence type="predicted"/>
<dbReference type="PROSITE" id="PS50097">
    <property type="entry name" value="BTB"/>
    <property type="match status" value="1"/>
</dbReference>
<evidence type="ECO:0000256" key="2">
    <source>
        <dbReference type="ARBA" id="ARBA00022737"/>
    </source>
</evidence>
<protein>
    <recommendedName>
        <fullName evidence="4">BTB domain-containing protein</fullName>
    </recommendedName>
</protein>
<dbReference type="InterPro" id="IPR000210">
    <property type="entry name" value="BTB/POZ_dom"/>
</dbReference>
<dbReference type="AlphaFoldDB" id="A0AAV6TN70"/>
<dbReference type="SMART" id="SM00875">
    <property type="entry name" value="BACK"/>
    <property type="match status" value="1"/>
</dbReference>
<sequence>MCVDKNVWHYKAFSQINNPEESTYNFDGEYFSFDRFDSEIDCIYSDNNNGSPESFGLGGTSANIPPVPEVEESSDGESRTESSSTIELTKPETSELPIKDSEDNHPFVDVETLNTAEKKVEVKTQDPNTVVVVNGQEFDIHRNLFSEASTYFKEAFAGAENKQLVLHIHSEVTTSAVFDAISNFIYEGIVEIPSKEFLNLMLSSQNLGIQRLNQHCIQLLDPSSNDIKNLLNFYEVVCQLKQERSTVLKMLAHHFETLIIQDDFLAFTAEQVVEVFSQDEIGARSEVVVFAAALEWLNHKYLEREEHIVKIFRCIRFTEMTMEEVVACFHPAILPGVVEMAEIKTMLLNATCYLCAKAVHQEHLFGHLKSSKRTLLL</sequence>
<evidence type="ECO:0000313" key="5">
    <source>
        <dbReference type="EMBL" id="KAG8173212.1"/>
    </source>
</evidence>
<evidence type="ECO:0000256" key="1">
    <source>
        <dbReference type="ARBA" id="ARBA00022441"/>
    </source>
</evidence>
<reference evidence="5 6" key="1">
    <citation type="journal article" date="2022" name="Nat. Ecol. Evol.">
        <title>A masculinizing supergene underlies an exaggerated male reproductive morph in a spider.</title>
        <authorList>
            <person name="Hendrickx F."/>
            <person name="De Corte Z."/>
            <person name="Sonet G."/>
            <person name="Van Belleghem S.M."/>
            <person name="Kostlbacher S."/>
            <person name="Vangestel C."/>
        </authorList>
    </citation>
    <scope>NUCLEOTIDE SEQUENCE [LARGE SCALE GENOMIC DNA]</scope>
    <source>
        <strain evidence="5">W744_W776</strain>
    </source>
</reference>
<dbReference type="SUPFAM" id="SSF54695">
    <property type="entry name" value="POZ domain"/>
    <property type="match status" value="1"/>
</dbReference>
<dbReference type="PANTHER" id="PTHR45632:SF3">
    <property type="entry name" value="KELCH-LIKE PROTEIN 32"/>
    <property type="match status" value="1"/>
</dbReference>